<name>A0AAD5YE61_9APHY</name>
<reference evidence="4" key="1">
    <citation type="submission" date="2022-07" db="EMBL/GenBank/DDBJ databases">
        <title>Genome Sequence of Physisporinus lineatus.</title>
        <authorList>
            <person name="Buettner E."/>
        </authorList>
    </citation>
    <scope>NUCLEOTIDE SEQUENCE</scope>
    <source>
        <strain evidence="4">VT162</strain>
    </source>
</reference>
<protein>
    <recommendedName>
        <fullName evidence="6">Leucine rich repeat domain-containing protein</fullName>
    </recommendedName>
</protein>
<dbReference type="SMART" id="SM00369">
    <property type="entry name" value="LRR_TYP"/>
    <property type="match status" value="2"/>
</dbReference>
<dbReference type="Gene3D" id="3.80.10.10">
    <property type="entry name" value="Ribonuclease Inhibitor"/>
    <property type="match status" value="1"/>
</dbReference>
<dbReference type="SUPFAM" id="SSF52075">
    <property type="entry name" value="Outer arm dynein light chain 1"/>
    <property type="match status" value="1"/>
</dbReference>
<feature type="region of interest" description="Disordered" evidence="3">
    <location>
        <begin position="391"/>
        <end position="450"/>
    </location>
</feature>
<dbReference type="GO" id="GO:0005737">
    <property type="term" value="C:cytoplasm"/>
    <property type="evidence" value="ECO:0007669"/>
    <property type="project" value="TreeGrafter"/>
</dbReference>
<proteinExistence type="predicted"/>
<dbReference type="InterPro" id="IPR032675">
    <property type="entry name" value="LRR_dom_sf"/>
</dbReference>
<dbReference type="AlphaFoldDB" id="A0AAD5YE61"/>
<keyword evidence="2" id="KW-0677">Repeat</keyword>
<accession>A0AAD5YE61</accession>
<keyword evidence="1" id="KW-0433">Leucine-rich repeat</keyword>
<comment type="caution">
    <text evidence="4">The sequence shown here is derived from an EMBL/GenBank/DDBJ whole genome shotgun (WGS) entry which is preliminary data.</text>
</comment>
<dbReference type="InterPro" id="IPR003591">
    <property type="entry name" value="Leu-rich_rpt_typical-subtyp"/>
</dbReference>
<evidence type="ECO:0000256" key="3">
    <source>
        <dbReference type="SAM" id="MobiDB-lite"/>
    </source>
</evidence>
<evidence type="ECO:0008006" key="6">
    <source>
        <dbReference type="Google" id="ProtNLM"/>
    </source>
</evidence>
<organism evidence="4 5">
    <name type="scientific">Meripilus lineatus</name>
    <dbReference type="NCBI Taxonomy" id="2056292"/>
    <lineage>
        <taxon>Eukaryota</taxon>
        <taxon>Fungi</taxon>
        <taxon>Dikarya</taxon>
        <taxon>Basidiomycota</taxon>
        <taxon>Agaricomycotina</taxon>
        <taxon>Agaricomycetes</taxon>
        <taxon>Polyporales</taxon>
        <taxon>Meripilaceae</taxon>
        <taxon>Meripilus</taxon>
    </lineage>
</organism>
<feature type="compositionally biased region" description="Basic and acidic residues" evidence="3">
    <location>
        <begin position="63"/>
        <end position="74"/>
    </location>
</feature>
<feature type="region of interest" description="Disordered" evidence="3">
    <location>
        <begin position="1"/>
        <end position="94"/>
    </location>
</feature>
<feature type="compositionally biased region" description="Acidic residues" evidence="3">
    <location>
        <begin position="522"/>
        <end position="532"/>
    </location>
</feature>
<dbReference type="PANTHER" id="PTHR48051:SF1">
    <property type="entry name" value="RAS SUPPRESSOR PROTEIN 1"/>
    <property type="match status" value="1"/>
</dbReference>
<keyword evidence="5" id="KW-1185">Reference proteome</keyword>
<dbReference type="EMBL" id="JANAWD010000162">
    <property type="protein sequence ID" value="KAJ3485172.1"/>
    <property type="molecule type" value="Genomic_DNA"/>
</dbReference>
<evidence type="ECO:0000256" key="1">
    <source>
        <dbReference type="ARBA" id="ARBA00022614"/>
    </source>
</evidence>
<evidence type="ECO:0000313" key="5">
    <source>
        <dbReference type="Proteomes" id="UP001212997"/>
    </source>
</evidence>
<sequence length="558" mass="61078">MPSSPSPSFSASFPSSPSSSPSFGPVDSSPPSSPNLHPLSSPPDSPRPTDPFAGGTKGVKRPRIYEKRQHRWADQIDSPDNSFDVTDLPASPSRRSHISLLSESEFDFLSDREESEADEDEFWERTISQAIDNGNGLINLNNSLIHDCLTTIPPSIGDLAKLVVLHTHTRRTPPLPARSLHKRQFRRVVTEPAIKPSGIPSGSGLAKAPSFVETSDTRPQNEVQLLLANHAVRRLPVELFWVQNLTVLNLRGNALTYMPPQISNLSNLRDLNISLNKLSYLPAEMLRMRLDGLSVSGNNWMSPPRNPKQGKAVPWRSRKVVDVNSIFTVPRLSELCLRTLLSPYHPQQSVQSKDETVLEALYALPLSGTEYYPRALVDTLHACIPSAVAKPDAHIEASPAKKARRSTSTAHDPFKRNRPVPSSHPAPEPQSQIQDTQGKETLPGLGVCPSPIHSAQGRKAVFVNHAEERFTWEYTIAGIRVGEPLGVPLHWRGCSQGCLDFLGSHDASDSDDAASSKQDQEGVTDEAWEGDTEGATTDVEENSGIQAINFGDGELGFD</sequence>
<feature type="compositionally biased region" description="Pro residues" evidence="3">
    <location>
        <begin position="40"/>
        <end position="49"/>
    </location>
</feature>
<feature type="region of interest" description="Disordered" evidence="3">
    <location>
        <begin position="507"/>
        <end position="558"/>
    </location>
</feature>
<evidence type="ECO:0000313" key="4">
    <source>
        <dbReference type="EMBL" id="KAJ3485172.1"/>
    </source>
</evidence>
<dbReference type="Proteomes" id="UP001212997">
    <property type="component" value="Unassembled WGS sequence"/>
</dbReference>
<dbReference type="PANTHER" id="PTHR48051">
    <property type="match status" value="1"/>
</dbReference>
<dbReference type="InterPro" id="IPR050216">
    <property type="entry name" value="LRR_domain-containing"/>
</dbReference>
<gene>
    <name evidence="4" type="ORF">NLI96_g5145</name>
</gene>
<feature type="compositionally biased region" description="Low complexity" evidence="3">
    <location>
        <begin position="1"/>
        <end position="39"/>
    </location>
</feature>
<evidence type="ECO:0000256" key="2">
    <source>
        <dbReference type="ARBA" id="ARBA00022737"/>
    </source>
</evidence>